<dbReference type="EMBL" id="PSQJ01000002">
    <property type="protein sequence ID" value="PTL86606.1"/>
    <property type="molecule type" value="Genomic_DNA"/>
</dbReference>
<evidence type="ECO:0000256" key="1">
    <source>
        <dbReference type="SAM" id="Phobius"/>
    </source>
</evidence>
<accession>A0A2T4VXV4</accession>
<evidence type="ECO:0000313" key="2">
    <source>
        <dbReference type="EMBL" id="PTL86606.1"/>
    </source>
</evidence>
<dbReference type="Proteomes" id="UP000240811">
    <property type="component" value="Unassembled WGS sequence"/>
</dbReference>
<organism evidence="2 3">
    <name type="scientific">Candidatus Liberibacter europaeus</name>
    <dbReference type="NCBI Taxonomy" id="744859"/>
    <lineage>
        <taxon>Bacteria</taxon>
        <taxon>Pseudomonadati</taxon>
        <taxon>Pseudomonadota</taxon>
        <taxon>Alphaproteobacteria</taxon>
        <taxon>Hyphomicrobiales</taxon>
        <taxon>Rhizobiaceae</taxon>
        <taxon>Liberibacter</taxon>
    </lineage>
</organism>
<feature type="transmembrane region" description="Helical" evidence="1">
    <location>
        <begin position="35"/>
        <end position="55"/>
    </location>
</feature>
<name>A0A2T4VXV4_9HYPH</name>
<gene>
    <name evidence="2" type="ORF">C4617_01955</name>
</gene>
<keyword evidence="1" id="KW-0812">Transmembrane</keyword>
<proteinExistence type="predicted"/>
<keyword evidence="1" id="KW-1133">Transmembrane helix</keyword>
<comment type="caution">
    <text evidence="2">The sequence shown here is derived from an EMBL/GenBank/DDBJ whole genome shotgun (WGS) entry which is preliminary data.</text>
</comment>
<protein>
    <submittedName>
        <fullName evidence="2">Uncharacterized protein</fullName>
    </submittedName>
</protein>
<keyword evidence="1" id="KW-0472">Membrane</keyword>
<reference evidence="3" key="1">
    <citation type="submission" date="2018-02" db="EMBL/GenBank/DDBJ databases">
        <title>Genome sequence of Candidatus Liberibacter europaeus.</title>
        <authorList>
            <person name="Frampton R.A."/>
            <person name="Thompson S.M."/>
            <person name="David C."/>
            <person name="Addison S.M."/>
            <person name="Smith G.R."/>
        </authorList>
    </citation>
    <scope>NUCLEOTIDE SEQUENCE [LARGE SCALE GENOMIC DNA]</scope>
</reference>
<dbReference type="AlphaFoldDB" id="A0A2T4VXV4"/>
<evidence type="ECO:0000313" key="3">
    <source>
        <dbReference type="Proteomes" id="UP000240811"/>
    </source>
</evidence>
<sequence length="78" mass="8853">MNNLNPKIGGNRVAVDCVDSIVSKEKVIKWRDGNIYFLLGIVAVYFSISFSSRVVDCVDGYYFDNDYKKTKKSASMCR</sequence>